<gene>
    <name evidence="7" type="ORF">RU97_GL002499</name>
</gene>
<keyword evidence="8" id="KW-1185">Reference proteome</keyword>
<protein>
    <recommendedName>
        <fullName evidence="9">Magnesium transporter CorA family protein</fullName>
    </recommendedName>
</protein>
<dbReference type="Pfam" id="PF01544">
    <property type="entry name" value="CorA"/>
    <property type="match status" value="1"/>
</dbReference>
<evidence type="ECO:0000256" key="1">
    <source>
        <dbReference type="ARBA" id="ARBA00004141"/>
    </source>
</evidence>
<evidence type="ECO:0000256" key="2">
    <source>
        <dbReference type="ARBA" id="ARBA00009765"/>
    </source>
</evidence>
<dbReference type="InterPro" id="IPR002523">
    <property type="entry name" value="MgTranspt_CorA/ZnTranspt_ZntB"/>
</dbReference>
<dbReference type="InterPro" id="IPR045863">
    <property type="entry name" value="CorA_TM1_TM2"/>
</dbReference>
<dbReference type="PANTHER" id="PTHR47891">
    <property type="entry name" value="TRANSPORTER-RELATED"/>
    <property type="match status" value="1"/>
</dbReference>
<dbReference type="EMBL" id="JXKH01000007">
    <property type="protein sequence ID" value="OJG17709.1"/>
    <property type="molecule type" value="Genomic_DNA"/>
</dbReference>
<dbReference type="SUPFAM" id="SSF144083">
    <property type="entry name" value="Magnesium transport protein CorA, transmembrane region"/>
    <property type="match status" value="1"/>
</dbReference>
<evidence type="ECO:0008006" key="9">
    <source>
        <dbReference type="Google" id="ProtNLM"/>
    </source>
</evidence>
<dbReference type="RefSeq" id="WP_067395351.1">
    <property type="nucleotide sequence ID" value="NZ_JXKH01000007.1"/>
</dbReference>
<evidence type="ECO:0000256" key="6">
    <source>
        <dbReference type="SAM" id="Phobius"/>
    </source>
</evidence>
<dbReference type="PANTHER" id="PTHR47891:SF1">
    <property type="entry name" value="CORA-MAGNESIUM AND COBALT TRANSPORTER"/>
    <property type="match status" value="1"/>
</dbReference>
<proteinExistence type="inferred from homology"/>
<evidence type="ECO:0000313" key="8">
    <source>
        <dbReference type="Proteomes" id="UP000181884"/>
    </source>
</evidence>
<dbReference type="AlphaFoldDB" id="A0A1L8RD50"/>
<organism evidence="7 8">
    <name type="scientific">Enterococcus canis</name>
    <dbReference type="NCBI Taxonomy" id="214095"/>
    <lineage>
        <taxon>Bacteria</taxon>
        <taxon>Bacillati</taxon>
        <taxon>Bacillota</taxon>
        <taxon>Bacilli</taxon>
        <taxon>Lactobacillales</taxon>
        <taxon>Enterococcaceae</taxon>
        <taxon>Enterococcus</taxon>
    </lineage>
</organism>
<feature type="transmembrane region" description="Helical" evidence="6">
    <location>
        <begin position="261"/>
        <end position="281"/>
    </location>
</feature>
<keyword evidence="3 6" id="KW-0812">Transmembrane</keyword>
<comment type="subcellular location">
    <subcellularLocation>
        <location evidence="1">Membrane</location>
        <topology evidence="1">Multi-pass membrane protein</topology>
    </subcellularLocation>
</comment>
<dbReference type="InterPro" id="IPR045861">
    <property type="entry name" value="CorA_cytoplasmic_dom"/>
</dbReference>
<evidence type="ECO:0000256" key="3">
    <source>
        <dbReference type="ARBA" id="ARBA00022692"/>
    </source>
</evidence>
<dbReference type="CDD" id="cd12827">
    <property type="entry name" value="EcCorA_ZntB-like_u2"/>
    <property type="match status" value="1"/>
</dbReference>
<keyword evidence="5 6" id="KW-0472">Membrane</keyword>
<reference evidence="7 8" key="1">
    <citation type="submission" date="2014-12" db="EMBL/GenBank/DDBJ databases">
        <title>Draft genome sequences of 29 type strains of Enterococci.</title>
        <authorList>
            <person name="Zhong Z."/>
            <person name="Sun Z."/>
            <person name="Liu W."/>
            <person name="Zhang W."/>
            <person name="Zhang H."/>
        </authorList>
    </citation>
    <scope>NUCLEOTIDE SEQUENCE [LARGE SCALE GENOMIC DNA]</scope>
    <source>
        <strain evidence="7 8">DSM 17029</strain>
    </source>
</reference>
<feature type="transmembrane region" description="Helical" evidence="6">
    <location>
        <begin position="293"/>
        <end position="312"/>
    </location>
</feature>
<evidence type="ECO:0000256" key="4">
    <source>
        <dbReference type="ARBA" id="ARBA00022989"/>
    </source>
</evidence>
<dbReference type="STRING" id="214095.RU97_GL002499"/>
<dbReference type="GO" id="GO:0046873">
    <property type="term" value="F:metal ion transmembrane transporter activity"/>
    <property type="evidence" value="ECO:0007669"/>
    <property type="project" value="InterPro"/>
</dbReference>
<sequence>MLNFLALQENQFINQHEDTKDVVWICAEQPTKEEIDYLISTYQLPHDYVTGILDDDENSRFEGLHQNSLEEPALLLLQYPVKSLSPSGYNQLNTYPLALIMTTNNKVISVANHPADFIQKAMNSQYDLSKEHLQEEIVVHLAWFLSLSYNDYLKTLGEKTDSLESELQVTTQNKQLYQVMDFQKSLVYFEAALKANRDVLGALYKARVFENSQQHLPRLHDVIVETRQALTTTQIQMQIVDKISETFSAIVSNNLNNVMKILTSLTIVLTIPTIIGGVFGMNVKLPFANREDAFWWIFILTTILCVLAIRTLKKKNLL</sequence>
<comment type="caution">
    <text evidence="7">The sequence shown here is derived from an EMBL/GenBank/DDBJ whole genome shotgun (WGS) entry which is preliminary data.</text>
</comment>
<dbReference type="Proteomes" id="UP000181884">
    <property type="component" value="Unassembled WGS sequence"/>
</dbReference>
<accession>A0A1L8RD50</accession>
<keyword evidence="4 6" id="KW-1133">Transmembrane helix</keyword>
<evidence type="ECO:0000256" key="5">
    <source>
        <dbReference type="ARBA" id="ARBA00023136"/>
    </source>
</evidence>
<dbReference type="GO" id="GO:0016020">
    <property type="term" value="C:membrane"/>
    <property type="evidence" value="ECO:0007669"/>
    <property type="project" value="UniProtKB-SubCell"/>
</dbReference>
<dbReference type="Gene3D" id="3.30.460.20">
    <property type="entry name" value="CorA soluble domain-like"/>
    <property type="match status" value="1"/>
</dbReference>
<dbReference type="InterPro" id="IPR047199">
    <property type="entry name" value="CorA-like"/>
</dbReference>
<name>A0A1L8RD50_9ENTE</name>
<evidence type="ECO:0000313" key="7">
    <source>
        <dbReference type="EMBL" id="OJG17709.1"/>
    </source>
</evidence>
<dbReference type="Gene3D" id="1.20.58.340">
    <property type="entry name" value="Magnesium transport protein CorA, transmembrane region"/>
    <property type="match status" value="2"/>
</dbReference>
<dbReference type="SUPFAM" id="SSF143865">
    <property type="entry name" value="CorA soluble domain-like"/>
    <property type="match status" value="1"/>
</dbReference>
<comment type="similarity">
    <text evidence="2">Belongs to the CorA metal ion transporter (MIT) (TC 1.A.35) family.</text>
</comment>